<protein>
    <submittedName>
        <fullName evidence="2">Uncharacterized protein</fullName>
    </submittedName>
</protein>
<evidence type="ECO:0000256" key="1">
    <source>
        <dbReference type="SAM" id="MobiDB-lite"/>
    </source>
</evidence>
<dbReference type="AlphaFoldDB" id="A0A2S2Q583"/>
<dbReference type="EMBL" id="GGMS01003683">
    <property type="protein sequence ID" value="MBY72886.1"/>
    <property type="molecule type" value="Transcribed_RNA"/>
</dbReference>
<evidence type="ECO:0000313" key="2">
    <source>
        <dbReference type="EMBL" id="MBY72886.1"/>
    </source>
</evidence>
<proteinExistence type="predicted"/>
<gene>
    <name evidence="2" type="ORF">g.75220</name>
</gene>
<reference evidence="2" key="1">
    <citation type="submission" date="2018-04" db="EMBL/GenBank/DDBJ databases">
        <title>Transcriptome assembly of Sipha flava.</title>
        <authorList>
            <person name="Scully E.D."/>
            <person name="Geib S.M."/>
            <person name="Palmer N.A."/>
            <person name="Koch K."/>
            <person name="Bradshaw J."/>
            <person name="Heng-Moss T."/>
            <person name="Sarath G."/>
        </authorList>
    </citation>
    <scope>NUCLEOTIDE SEQUENCE</scope>
</reference>
<organism evidence="2">
    <name type="scientific">Sipha flava</name>
    <name type="common">yellow sugarcane aphid</name>
    <dbReference type="NCBI Taxonomy" id="143950"/>
    <lineage>
        <taxon>Eukaryota</taxon>
        <taxon>Metazoa</taxon>
        <taxon>Ecdysozoa</taxon>
        <taxon>Arthropoda</taxon>
        <taxon>Hexapoda</taxon>
        <taxon>Insecta</taxon>
        <taxon>Pterygota</taxon>
        <taxon>Neoptera</taxon>
        <taxon>Paraneoptera</taxon>
        <taxon>Hemiptera</taxon>
        <taxon>Sternorrhyncha</taxon>
        <taxon>Aphidomorpha</taxon>
        <taxon>Aphidoidea</taxon>
        <taxon>Aphididae</taxon>
        <taxon>Sipha</taxon>
    </lineage>
</organism>
<name>A0A2S2Q583_9HEMI</name>
<sequence>MNEKRMRVTELRARFVSARIRNPPSATLPHRTSSAVYAPPPQKLPPPQVRILKNRCCCFFDSPLRRNRFPNTMSPSRPCTCGALVSNASHYSRNEHNGRRARGMQEGRRSQKCKPK</sequence>
<feature type="region of interest" description="Disordered" evidence="1">
    <location>
        <begin position="90"/>
        <end position="116"/>
    </location>
</feature>
<feature type="region of interest" description="Disordered" evidence="1">
    <location>
        <begin position="22"/>
        <end position="42"/>
    </location>
</feature>
<accession>A0A2S2Q583</accession>
<feature type="compositionally biased region" description="Basic and acidic residues" evidence="1">
    <location>
        <begin position="92"/>
        <end position="109"/>
    </location>
</feature>